<feature type="domain" description="YCII-related" evidence="2">
    <location>
        <begin position="1"/>
        <end position="89"/>
    </location>
</feature>
<dbReference type="RefSeq" id="WP_379514823.1">
    <property type="nucleotide sequence ID" value="NZ_JBHSPA010000020.1"/>
</dbReference>
<comment type="caution">
    <text evidence="3">The sequence shown here is derived from an EMBL/GenBank/DDBJ whole genome shotgun (WGS) entry which is preliminary data.</text>
</comment>
<keyword evidence="4" id="KW-1185">Reference proteome</keyword>
<evidence type="ECO:0000313" key="4">
    <source>
        <dbReference type="Proteomes" id="UP001596058"/>
    </source>
</evidence>
<accession>A0ABW1CKA6</accession>
<evidence type="ECO:0000313" key="3">
    <source>
        <dbReference type="EMBL" id="MFC5825300.1"/>
    </source>
</evidence>
<dbReference type="SUPFAM" id="SSF54909">
    <property type="entry name" value="Dimeric alpha+beta barrel"/>
    <property type="match status" value="1"/>
</dbReference>
<dbReference type="Pfam" id="PF03795">
    <property type="entry name" value="YCII"/>
    <property type="match status" value="1"/>
</dbReference>
<protein>
    <submittedName>
        <fullName evidence="3">YciI family protein</fullName>
    </submittedName>
</protein>
<evidence type="ECO:0000256" key="1">
    <source>
        <dbReference type="ARBA" id="ARBA00007689"/>
    </source>
</evidence>
<dbReference type="InterPro" id="IPR011008">
    <property type="entry name" value="Dimeric_a/b-barrel"/>
</dbReference>
<comment type="similarity">
    <text evidence="1">Belongs to the YciI family.</text>
</comment>
<dbReference type="Gene3D" id="3.30.70.1060">
    <property type="entry name" value="Dimeric alpha+beta barrel"/>
    <property type="match status" value="1"/>
</dbReference>
<evidence type="ECO:0000259" key="2">
    <source>
        <dbReference type="Pfam" id="PF03795"/>
    </source>
</evidence>
<dbReference type="EMBL" id="JBHSPA010000020">
    <property type="protein sequence ID" value="MFC5825300.1"/>
    <property type="molecule type" value="Genomic_DNA"/>
</dbReference>
<name>A0ABW1CKA6_9ACTN</name>
<organism evidence="3 4">
    <name type="scientific">Nonomuraea insulae</name>
    <dbReference type="NCBI Taxonomy" id="1616787"/>
    <lineage>
        <taxon>Bacteria</taxon>
        <taxon>Bacillati</taxon>
        <taxon>Actinomycetota</taxon>
        <taxon>Actinomycetes</taxon>
        <taxon>Streptosporangiales</taxon>
        <taxon>Streptosporangiaceae</taxon>
        <taxon>Nonomuraea</taxon>
    </lineage>
</organism>
<dbReference type="Proteomes" id="UP001596058">
    <property type="component" value="Unassembled WGS sequence"/>
</dbReference>
<reference evidence="4" key="1">
    <citation type="journal article" date="2019" name="Int. J. Syst. Evol. Microbiol.">
        <title>The Global Catalogue of Microorganisms (GCM) 10K type strain sequencing project: providing services to taxonomists for standard genome sequencing and annotation.</title>
        <authorList>
            <consortium name="The Broad Institute Genomics Platform"/>
            <consortium name="The Broad Institute Genome Sequencing Center for Infectious Disease"/>
            <person name="Wu L."/>
            <person name="Ma J."/>
        </authorList>
    </citation>
    <scope>NUCLEOTIDE SEQUENCE [LARGE SCALE GENOMIC DNA]</scope>
    <source>
        <strain evidence="4">CCUG 53903</strain>
    </source>
</reference>
<proteinExistence type="inferred from homology"/>
<dbReference type="PANTHER" id="PTHR35174">
    <property type="entry name" value="BLL7171 PROTEIN-RELATED"/>
    <property type="match status" value="1"/>
</dbReference>
<sequence>MRFLMTSVSDNNTPDETLQIEMGKFIEELTSAGVVLATGGMELGGTVIKSAGGEITLTDGPFAEAKEMAGGFALIEVRSHEEAIEVARRFFKIIGDGEGRMQQIYG</sequence>
<gene>
    <name evidence="3" type="ORF">ACFPZ3_15665</name>
</gene>
<dbReference type="InterPro" id="IPR005545">
    <property type="entry name" value="YCII"/>
</dbReference>